<keyword evidence="4" id="KW-0597">Phosphoprotein</keyword>
<evidence type="ECO:0000256" key="2">
    <source>
        <dbReference type="ARBA" id="ARBA00005409"/>
    </source>
</evidence>
<dbReference type="GO" id="GO:0004805">
    <property type="term" value="F:trehalose-phosphatase activity"/>
    <property type="evidence" value="ECO:0007669"/>
    <property type="project" value="TreeGrafter"/>
</dbReference>
<evidence type="ECO:0000256" key="3">
    <source>
        <dbReference type="ARBA" id="ARBA00022490"/>
    </source>
</evidence>
<dbReference type="EMBL" id="SOSA01000031">
    <property type="protein sequence ID" value="THC98917.1"/>
    <property type="molecule type" value="Genomic_DNA"/>
</dbReference>
<comment type="similarity">
    <text evidence="2">In the N-terminal section; belongs to the glycosyltransferase 20 family.</text>
</comment>
<dbReference type="Proteomes" id="UP000308092">
    <property type="component" value="Unassembled WGS sequence"/>
</dbReference>
<dbReference type="GO" id="GO:0030234">
    <property type="term" value="F:enzyme regulator activity"/>
    <property type="evidence" value="ECO:0007669"/>
    <property type="project" value="UniProtKB-ARBA"/>
</dbReference>
<feature type="region of interest" description="Disordered" evidence="5">
    <location>
        <begin position="75"/>
        <end position="99"/>
    </location>
</feature>
<dbReference type="GO" id="GO:0005992">
    <property type="term" value="P:trehalose biosynthetic process"/>
    <property type="evidence" value="ECO:0007669"/>
    <property type="project" value="InterPro"/>
</dbReference>
<dbReference type="Gene3D" id="3.40.50.1000">
    <property type="entry name" value="HAD superfamily/HAD-like"/>
    <property type="match status" value="1"/>
</dbReference>
<dbReference type="Pfam" id="PF00982">
    <property type="entry name" value="Glyco_transf_20"/>
    <property type="match status" value="1"/>
</dbReference>
<protein>
    <submittedName>
        <fullName evidence="7">Uncharacterized protein</fullName>
    </submittedName>
</protein>
<dbReference type="PANTHER" id="PTHR10788:SF15">
    <property type="entry name" value="TREHALOSE SYNTHASE COMPLEX REGULATORY SUBUNIT TPS3-RELATED"/>
    <property type="match status" value="1"/>
</dbReference>
<dbReference type="GO" id="GO:0003825">
    <property type="term" value="F:alpha,alpha-trehalose-phosphate synthase (UDP-forming) activity"/>
    <property type="evidence" value="ECO:0007669"/>
    <property type="project" value="TreeGrafter"/>
</dbReference>
<reference evidence="7 8" key="1">
    <citation type="submission" date="2019-03" db="EMBL/GenBank/DDBJ databases">
        <title>The genome sequence of a newly discovered highly antifungal drug resistant Aspergillus species, Aspergillus tanneri NIH 1004.</title>
        <authorList>
            <person name="Mounaud S."/>
            <person name="Singh I."/>
            <person name="Joardar V."/>
            <person name="Pakala S."/>
            <person name="Pakala S."/>
            <person name="Venepally P."/>
            <person name="Hoover J."/>
            <person name="Nierman W."/>
            <person name="Chung J."/>
            <person name="Losada L."/>
        </authorList>
    </citation>
    <scope>NUCLEOTIDE SEQUENCE [LARGE SCALE GENOMIC DNA]</scope>
    <source>
        <strain evidence="7 8">NIH1004</strain>
    </source>
</reference>
<dbReference type="GeneID" id="54328790"/>
<dbReference type="FunFam" id="3.40.50.2000:FF:000036">
    <property type="entry name" value="Alpha,alpha-trehalose-phosphate synthase subunit Tps2"/>
    <property type="match status" value="1"/>
</dbReference>
<dbReference type="SUPFAM" id="SSF56784">
    <property type="entry name" value="HAD-like"/>
    <property type="match status" value="1"/>
</dbReference>
<evidence type="ECO:0000256" key="4">
    <source>
        <dbReference type="ARBA" id="ARBA00022553"/>
    </source>
</evidence>
<evidence type="ECO:0000256" key="5">
    <source>
        <dbReference type="SAM" id="MobiDB-lite"/>
    </source>
</evidence>
<evidence type="ECO:0000256" key="1">
    <source>
        <dbReference type="ARBA" id="ARBA00004496"/>
    </source>
</evidence>
<comment type="subcellular location">
    <subcellularLocation>
        <location evidence="1">Cytoplasm</location>
    </subcellularLocation>
</comment>
<dbReference type="InterPro" id="IPR023214">
    <property type="entry name" value="HAD_sf"/>
</dbReference>
<dbReference type="InterPro" id="IPR001830">
    <property type="entry name" value="Glyco_trans_20"/>
</dbReference>
<proteinExistence type="inferred from homology"/>
<evidence type="ECO:0000313" key="7">
    <source>
        <dbReference type="EMBL" id="THC98917.1"/>
    </source>
</evidence>
<dbReference type="InterPro" id="IPR003337">
    <property type="entry name" value="Trehalose_PPase"/>
</dbReference>
<sequence length="918" mass="102821">MTVFIVSLFLPYTINFQATELKRCKSSASHSHADDQTIGRLAEAYRRRRSKDYSQLSLTPGAITQDETIFKPYVSNSAGEIPSTDEPNSPGPSEPRAVSWGQSYRFNQPSARVSNYPKPSILTPLNVGGDLDRSTVVNGTLVTPDEEDDPGIPRALLSDVGWTVKAAEQGNGGLRNAVNAAEEVGVLSDKMWVGTLGMPTDSLKDETRVNISETLEDSYQSITVYVGDNEFEGHYSHFCHTVLWPALHYQMQETPRHTEYYDYSWKQYVKVNEAFAKTIAVYWRPGDSIWVHDYHLLLLPSLLRDMLPEAEIGFFLHTSFPSSEVFRCLNTRSALLDGLLGADLVAFQTDEYCYHFLQSCSRLLGLEVSARGVQLRRRFVHVKSLPIGIDIKAFNKLRQSAEVKDWVANIFSRYKDKHLIIARDKLDTPGGVKHKLLAYELFLKKYPKWREKAVLVQVASGSESTELETQVSKIAIRINSAYSTLTHQALVLLRQDVSYAQFLALMSVAEILMVTSLREGMNLTCHDYLHCQDGKITPQHGGSLILSEFTGSASIFHGHELLVNPWSHKEVADAINKALEMSPEQKHRNWKFLIERKAPYTAVSWCNSLQTALAKAYSTQLARELNQVSSLCVPALEESYETSSLRLFFLEDEGSSSVTSSLSHRLHSLLEHLTLDLKNVVYVTSSKSPEQLESMVKLFPHRIGYIAENGCFRRDIGSSQWKSLIDMEKAQDWKSGICKLIQYYQERIEGTQMEERRCLLTFKYNNARDPEIASRQASDLVDQINGTLGSEAIRVILTEGAIGVEPRDVTKANAAESILELLPRIPDFLFVAGGTRSDEALFRWANRLQSTNTACSVTTLTTGTLPTEAKAVLPRNVNIADILHALCAPPLDGRPSWNSDGPLKEEEASLSRHLIAGC</sequence>
<dbReference type="GO" id="GO:0005946">
    <property type="term" value="C:alpha,alpha-trehalose-phosphate synthase complex (UDP-forming)"/>
    <property type="evidence" value="ECO:0007669"/>
    <property type="project" value="TreeGrafter"/>
</dbReference>
<gene>
    <name evidence="6" type="ORF">ATNIH1004_006088</name>
    <name evidence="7" type="ORF">EYZ11_001630</name>
</gene>
<dbReference type="GO" id="GO:0005829">
    <property type="term" value="C:cytosol"/>
    <property type="evidence" value="ECO:0007669"/>
    <property type="project" value="TreeGrafter"/>
</dbReference>
<dbReference type="Pfam" id="PF02358">
    <property type="entry name" value="Trehalose_PPase"/>
    <property type="match status" value="1"/>
</dbReference>
<evidence type="ECO:0000313" key="8">
    <source>
        <dbReference type="Proteomes" id="UP000308092"/>
    </source>
</evidence>
<dbReference type="RefSeq" id="XP_033426756.1">
    <property type="nucleotide sequence ID" value="XM_033570724.1"/>
</dbReference>
<dbReference type="VEuPathDB" id="FungiDB:EYZ11_001630"/>
<reference evidence="6 9" key="2">
    <citation type="submission" date="2019-08" db="EMBL/GenBank/DDBJ databases">
        <title>The genome sequence of a newly discovered highly antifungal drug resistant Aspergillus species, Aspergillus tanneri NIH 1004.</title>
        <authorList>
            <person name="Mounaud S."/>
            <person name="Singh I."/>
            <person name="Joardar V."/>
            <person name="Pakala S."/>
            <person name="Pakala S."/>
            <person name="Venepally P."/>
            <person name="Chung J.K."/>
            <person name="Losada L."/>
            <person name="Nierman W.C."/>
        </authorList>
    </citation>
    <scope>NUCLEOTIDE SEQUENCE [LARGE SCALE GENOMIC DNA]</scope>
    <source>
        <strain evidence="6 9">NIH1004</strain>
    </source>
</reference>
<dbReference type="FunFam" id="3.40.50.2000:FF:000099">
    <property type="entry name" value="Alpha,alpha-trehalose phosphate synthase subunit, putative"/>
    <property type="match status" value="1"/>
</dbReference>
<comment type="caution">
    <text evidence="7">The sequence shown here is derived from an EMBL/GenBank/DDBJ whole genome shotgun (WGS) entry which is preliminary data.</text>
</comment>
<dbReference type="InterPro" id="IPR036412">
    <property type="entry name" value="HAD-like_sf"/>
</dbReference>
<dbReference type="OrthoDB" id="755951at2759"/>
<keyword evidence="8" id="KW-1185">Reference proteome</keyword>
<dbReference type="Proteomes" id="UP000324241">
    <property type="component" value="Unassembled WGS sequence"/>
</dbReference>
<evidence type="ECO:0000313" key="9">
    <source>
        <dbReference type="Proteomes" id="UP000324241"/>
    </source>
</evidence>
<dbReference type="Gene3D" id="3.40.50.2000">
    <property type="entry name" value="Glycogen Phosphorylase B"/>
    <property type="match status" value="2"/>
</dbReference>
<dbReference type="EMBL" id="QUQM01000004">
    <property type="protein sequence ID" value="KAA8647395.1"/>
    <property type="molecule type" value="Genomic_DNA"/>
</dbReference>
<keyword evidence="3" id="KW-0963">Cytoplasm</keyword>
<organism evidence="7 8">
    <name type="scientific">Aspergillus tanneri</name>
    <dbReference type="NCBI Taxonomy" id="1220188"/>
    <lineage>
        <taxon>Eukaryota</taxon>
        <taxon>Fungi</taxon>
        <taxon>Dikarya</taxon>
        <taxon>Ascomycota</taxon>
        <taxon>Pezizomycotina</taxon>
        <taxon>Eurotiomycetes</taxon>
        <taxon>Eurotiomycetidae</taxon>
        <taxon>Eurotiales</taxon>
        <taxon>Aspergillaceae</taxon>
        <taxon>Aspergillus</taxon>
        <taxon>Aspergillus subgen. Circumdati</taxon>
    </lineage>
</organism>
<dbReference type="SUPFAM" id="SSF53756">
    <property type="entry name" value="UDP-Glycosyltransferase/glycogen phosphorylase"/>
    <property type="match status" value="1"/>
</dbReference>
<dbReference type="PANTHER" id="PTHR10788">
    <property type="entry name" value="TREHALOSE-6-PHOSPHATE SYNTHASE"/>
    <property type="match status" value="1"/>
</dbReference>
<dbReference type="Gene3D" id="3.30.70.1020">
    <property type="entry name" value="Trehalose-6-phosphate phosphatase related protein, domain 2"/>
    <property type="match status" value="1"/>
</dbReference>
<dbReference type="STRING" id="1220188.A0A4S3JTX0"/>
<dbReference type="CDD" id="cd03788">
    <property type="entry name" value="GT20_TPS"/>
    <property type="match status" value="1"/>
</dbReference>
<evidence type="ECO:0000313" key="6">
    <source>
        <dbReference type="EMBL" id="KAA8647395.1"/>
    </source>
</evidence>
<accession>A0A4S3JTX0</accession>
<dbReference type="AlphaFoldDB" id="A0A4S3JTX0"/>
<name>A0A4S3JTX0_9EURO</name>